<proteinExistence type="predicted"/>
<comment type="caution">
    <text evidence="1">The sequence shown here is derived from an EMBL/GenBank/DDBJ whole genome shotgun (WGS) entry which is preliminary data.</text>
</comment>
<dbReference type="PANTHER" id="PTHR33116">
    <property type="entry name" value="REVERSE TRANSCRIPTASE ZINC-BINDING DOMAIN-CONTAINING PROTEIN-RELATED-RELATED"/>
    <property type="match status" value="1"/>
</dbReference>
<protein>
    <submittedName>
        <fullName evidence="1">Uncharacterized protein</fullName>
    </submittedName>
</protein>
<dbReference type="EMBL" id="JAMSHJ010000003">
    <property type="protein sequence ID" value="KAI5429274.1"/>
    <property type="molecule type" value="Genomic_DNA"/>
</dbReference>
<sequence length="246" mass="28137">MSVLVNGSSTEYFKVLRGLRQGYPLSPFLFSIVAEGLVVGGNHIRVSFWKPIISCFKARLSSWKGRLLSIGGRVTLINSVLMNLPIHHLSLFKAPANVIQDLISIQRNFLWSGSMEKSSMTWVSWKNVCKPKMNGRLGIKHIGLFSRALLTKWIWRFSKERHAIWIGILDYKYGNILRRLLSKDVSRTRLGDGANIMFWYARWISHTTLKELFHVLYVASNRKQDVVRDMGVWEGEVGNGDCALIN</sequence>
<dbReference type="Gramene" id="Psat03G0404500-T1">
    <property type="protein sequence ID" value="KAI5429274.1"/>
    <property type="gene ID" value="KIW84_034045"/>
</dbReference>
<reference evidence="1 2" key="1">
    <citation type="journal article" date="2022" name="Nat. Genet.">
        <title>Improved pea reference genome and pan-genome highlight genomic features and evolutionary characteristics.</title>
        <authorList>
            <person name="Yang T."/>
            <person name="Liu R."/>
            <person name="Luo Y."/>
            <person name="Hu S."/>
            <person name="Wang D."/>
            <person name="Wang C."/>
            <person name="Pandey M.K."/>
            <person name="Ge S."/>
            <person name="Xu Q."/>
            <person name="Li N."/>
            <person name="Li G."/>
            <person name="Huang Y."/>
            <person name="Saxena R.K."/>
            <person name="Ji Y."/>
            <person name="Li M."/>
            <person name="Yan X."/>
            <person name="He Y."/>
            <person name="Liu Y."/>
            <person name="Wang X."/>
            <person name="Xiang C."/>
            <person name="Varshney R.K."/>
            <person name="Ding H."/>
            <person name="Gao S."/>
            <person name="Zong X."/>
        </authorList>
    </citation>
    <scope>NUCLEOTIDE SEQUENCE [LARGE SCALE GENOMIC DNA]</scope>
    <source>
        <strain evidence="1 2">cv. Zhongwan 6</strain>
    </source>
</reference>
<name>A0A9D4Y094_PEA</name>
<dbReference type="Proteomes" id="UP001058974">
    <property type="component" value="Chromosome 3"/>
</dbReference>
<keyword evidence="2" id="KW-1185">Reference proteome</keyword>
<organism evidence="1 2">
    <name type="scientific">Pisum sativum</name>
    <name type="common">Garden pea</name>
    <name type="synonym">Lathyrus oleraceus</name>
    <dbReference type="NCBI Taxonomy" id="3888"/>
    <lineage>
        <taxon>Eukaryota</taxon>
        <taxon>Viridiplantae</taxon>
        <taxon>Streptophyta</taxon>
        <taxon>Embryophyta</taxon>
        <taxon>Tracheophyta</taxon>
        <taxon>Spermatophyta</taxon>
        <taxon>Magnoliopsida</taxon>
        <taxon>eudicotyledons</taxon>
        <taxon>Gunneridae</taxon>
        <taxon>Pentapetalae</taxon>
        <taxon>rosids</taxon>
        <taxon>fabids</taxon>
        <taxon>Fabales</taxon>
        <taxon>Fabaceae</taxon>
        <taxon>Papilionoideae</taxon>
        <taxon>50 kb inversion clade</taxon>
        <taxon>NPAAA clade</taxon>
        <taxon>Hologalegina</taxon>
        <taxon>IRL clade</taxon>
        <taxon>Fabeae</taxon>
        <taxon>Lathyrus</taxon>
    </lineage>
</organism>
<evidence type="ECO:0000313" key="1">
    <source>
        <dbReference type="EMBL" id="KAI5429274.1"/>
    </source>
</evidence>
<dbReference type="AlphaFoldDB" id="A0A9D4Y094"/>
<gene>
    <name evidence="1" type="ORF">KIW84_034045</name>
</gene>
<evidence type="ECO:0000313" key="2">
    <source>
        <dbReference type="Proteomes" id="UP001058974"/>
    </source>
</evidence>
<accession>A0A9D4Y094</accession>
<dbReference type="PANTHER" id="PTHR33116:SF75">
    <property type="entry name" value="RIBONUCLEASE H PROTEIN"/>
    <property type="match status" value="1"/>
</dbReference>